<dbReference type="PANTHER" id="PTHR43303">
    <property type="entry name" value="NADPH DEHYDROGENASE C23G7.10C-RELATED"/>
    <property type="match status" value="1"/>
</dbReference>
<dbReference type="InterPro" id="IPR013785">
    <property type="entry name" value="Aldolase_TIM"/>
</dbReference>
<keyword evidence="3" id="KW-0288">FMN</keyword>
<dbReference type="EMBL" id="JAGXTP010000001">
    <property type="protein sequence ID" value="MBS3847846.1"/>
    <property type="molecule type" value="Genomic_DNA"/>
</dbReference>
<dbReference type="CDD" id="cd02932">
    <property type="entry name" value="OYE_YqiM_FMN"/>
    <property type="match status" value="1"/>
</dbReference>
<name>A0A942EDS9_9HYPH</name>
<dbReference type="Pfam" id="PF00724">
    <property type="entry name" value="Oxidored_FMN"/>
    <property type="match status" value="1"/>
</dbReference>
<evidence type="ECO:0000256" key="1">
    <source>
        <dbReference type="ARBA" id="ARBA00001917"/>
    </source>
</evidence>
<dbReference type="Gene3D" id="3.20.20.70">
    <property type="entry name" value="Aldolase class I"/>
    <property type="match status" value="1"/>
</dbReference>
<protein>
    <submittedName>
        <fullName evidence="7">NADH:flavin oxidoreductase/NADH oxidase</fullName>
    </submittedName>
</protein>
<dbReference type="GO" id="GO:0050661">
    <property type="term" value="F:NADP binding"/>
    <property type="evidence" value="ECO:0007669"/>
    <property type="project" value="InterPro"/>
</dbReference>
<keyword evidence="8" id="KW-1185">Reference proteome</keyword>
<dbReference type="PANTHER" id="PTHR43303:SF4">
    <property type="entry name" value="NADPH DEHYDROGENASE C23G7.10C-RELATED"/>
    <property type="match status" value="1"/>
</dbReference>
<keyword evidence="5" id="KW-0560">Oxidoreductase</keyword>
<organism evidence="7 8">
    <name type="scientific">Devosia litorisediminis</name>
    <dbReference type="NCBI Taxonomy" id="2829817"/>
    <lineage>
        <taxon>Bacteria</taxon>
        <taxon>Pseudomonadati</taxon>
        <taxon>Pseudomonadota</taxon>
        <taxon>Alphaproteobacteria</taxon>
        <taxon>Hyphomicrobiales</taxon>
        <taxon>Devosiaceae</taxon>
        <taxon>Devosia</taxon>
    </lineage>
</organism>
<dbReference type="SUPFAM" id="SSF51395">
    <property type="entry name" value="FMN-linked oxidoreductases"/>
    <property type="match status" value="1"/>
</dbReference>
<evidence type="ECO:0000256" key="5">
    <source>
        <dbReference type="ARBA" id="ARBA00023002"/>
    </source>
</evidence>
<evidence type="ECO:0000256" key="3">
    <source>
        <dbReference type="ARBA" id="ARBA00022643"/>
    </source>
</evidence>
<dbReference type="InterPro" id="IPR044152">
    <property type="entry name" value="YqjM-like"/>
</dbReference>
<comment type="caution">
    <text evidence="7">The sequence shown here is derived from an EMBL/GenBank/DDBJ whole genome shotgun (WGS) entry which is preliminary data.</text>
</comment>
<reference evidence="7" key="1">
    <citation type="submission" date="2021-04" db="EMBL/GenBank/DDBJ databases">
        <title>Devosia litorisediminis sp. nov., isolated from a sand dune.</title>
        <authorList>
            <person name="Park S."/>
            <person name="Yoon J.-H."/>
        </authorList>
    </citation>
    <scope>NUCLEOTIDE SEQUENCE</scope>
    <source>
        <strain evidence="7">BSSL-BM10</strain>
    </source>
</reference>
<accession>A0A942EDS9</accession>
<dbReference type="GO" id="GO:0010181">
    <property type="term" value="F:FMN binding"/>
    <property type="evidence" value="ECO:0007669"/>
    <property type="project" value="InterPro"/>
</dbReference>
<sequence length="377" mass="40942">MSALFSPATLRGLTLRNRTVVAPMCQYSAKDGMANDWHFAHLGRFAMGGFGLVILEASGVTAQGRISYGDLGIWKDEQIAPLARIVDFLHSQGAAAGIQLAHAGRKASTPIAWRRGFDETEAEKAEFGFEHWTPVAPSALSHAPDNPEFQTPTALDADGIKELIAAFVAAARRADAAGFDTVEIHAAHGYLLDQFLSPLANKRTDNYGGSRENRMRLLLEVTEAVRAIWPAEKPLLVRLSVSDWHPDGWQVEDSIVLSRELKARGVDAIDCSSGGFDGAKIQLGPKYQVPFAQAVRDGADIPTMAVGLLGDFDEAEAIIANGEADYIALARGALDDPNWPLHANHHLGADDYDLWPKQANRVRDRDRSLGLRSFAKA</sequence>
<dbReference type="Proteomes" id="UP000678281">
    <property type="component" value="Unassembled WGS sequence"/>
</dbReference>
<dbReference type="AlphaFoldDB" id="A0A942EDS9"/>
<keyword evidence="2" id="KW-0285">Flavoprotein</keyword>
<evidence type="ECO:0000259" key="6">
    <source>
        <dbReference type="Pfam" id="PF00724"/>
    </source>
</evidence>
<evidence type="ECO:0000256" key="4">
    <source>
        <dbReference type="ARBA" id="ARBA00022857"/>
    </source>
</evidence>
<gene>
    <name evidence="7" type="ORF">KD146_03955</name>
</gene>
<keyword evidence="4" id="KW-0521">NADP</keyword>
<proteinExistence type="predicted"/>
<evidence type="ECO:0000313" key="8">
    <source>
        <dbReference type="Proteomes" id="UP000678281"/>
    </source>
</evidence>
<dbReference type="RefSeq" id="WP_212657437.1">
    <property type="nucleotide sequence ID" value="NZ_JAGXTP010000001.1"/>
</dbReference>
<dbReference type="GO" id="GO:0003959">
    <property type="term" value="F:NADPH dehydrogenase activity"/>
    <property type="evidence" value="ECO:0007669"/>
    <property type="project" value="InterPro"/>
</dbReference>
<comment type="cofactor">
    <cofactor evidence="1">
        <name>FMN</name>
        <dbReference type="ChEBI" id="CHEBI:58210"/>
    </cofactor>
</comment>
<evidence type="ECO:0000313" key="7">
    <source>
        <dbReference type="EMBL" id="MBS3847846.1"/>
    </source>
</evidence>
<evidence type="ECO:0000256" key="2">
    <source>
        <dbReference type="ARBA" id="ARBA00022630"/>
    </source>
</evidence>
<dbReference type="InterPro" id="IPR001155">
    <property type="entry name" value="OxRdtase_FMN_N"/>
</dbReference>
<feature type="domain" description="NADH:flavin oxidoreductase/NADH oxidase N-terminal" evidence="6">
    <location>
        <begin position="4"/>
        <end position="347"/>
    </location>
</feature>